<organism evidence="2 3">
    <name type="scientific">Tenacibaculum jejuense</name>
    <dbReference type="NCBI Taxonomy" id="584609"/>
    <lineage>
        <taxon>Bacteria</taxon>
        <taxon>Pseudomonadati</taxon>
        <taxon>Bacteroidota</taxon>
        <taxon>Flavobacteriia</taxon>
        <taxon>Flavobacteriales</taxon>
        <taxon>Flavobacteriaceae</taxon>
        <taxon>Tenacibaculum</taxon>
    </lineage>
</organism>
<feature type="transmembrane region" description="Helical" evidence="1">
    <location>
        <begin position="49"/>
        <end position="73"/>
    </location>
</feature>
<protein>
    <recommendedName>
        <fullName evidence="4">Transmembrane protein</fullName>
    </recommendedName>
</protein>
<evidence type="ECO:0008006" key="4">
    <source>
        <dbReference type="Google" id="ProtNLM"/>
    </source>
</evidence>
<dbReference type="KEGG" id="tje:TJEJU_4049"/>
<dbReference type="RefSeq" id="WP_095074861.1">
    <property type="nucleotide sequence ID" value="NZ_LT899436.1"/>
</dbReference>
<name>A0A238UEP7_9FLAO</name>
<dbReference type="OrthoDB" id="1189428at2"/>
<evidence type="ECO:0000256" key="1">
    <source>
        <dbReference type="SAM" id="Phobius"/>
    </source>
</evidence>
<keyword evidence="1" id="KW-0812">Transmembrane</keyword>
<gene>
    <name evidence="2" type="ORF">TJEJU_4049</name>
</gene>
<sequence length="110" mass="12525">MHNSELDDLLKGAGDTGVDGKELDFDINLNLTQQEISDRIQDRNERKKYAYRTFIFLSVFTSFILLIITAAGFSKQLNFKLEDTVLIALITSSLASVVGIFILVMRYLFR</sequence>
<keyword evidence="1" id="KW-0472">Membrane</keyword>
<feature type="transmembrane region" description="Helical" evidence="1">
    <location>
        <begin position="85"/>
        <end position="109"/>
    </location>
</feature>
<dbReference type="Proteomes" id="UP000215214">
    <property type="component" value="Chromosome TJEJU"/>
</dbReference>
<proteinExistence type="predicted"/>
<dbReference type="EMBL" id="LT899436">
    <property type="protein sequence ID" value="SNR17673.1"/>
    <property type="molecule type" value="Genomic_DNA"/>
</dbReference>
<accession>A0A238UEP7</accession>
<keyword evidence="1" id="KW-1133">Transmembrane helix</keyword>
<reference evidence="2 3" key="1">
    <citation type="submission" date="2017-07" db="EMBL/GenBank/DDBJ databases">
        <authorList>
            <person name="Sun Z.S."/>
            <person name="Albrecht U."/>
            <person name="Echele G."/>
            <person name="Lee C.C."/>
        </authorList>
    </citation>
    <scope>NUCLEOTIDE SEQUENCE [LARGE SCALE GENOMIC DNA]</scope>
    <source>
        <strain evidence="3">type strain: KCTC 22618</strain>
    </source>
</reference>
<evidence type="ECO:0000313" key="3">
    <source>
        <dbReference type="Proteomes" id="UP000215214"/>
    </source>
</evidence>
<dbReference type="AlphaFoldDB" id="A0A238UEP7"/>
<evidence type="ECO:0000313" key="2">
    <source>
        <dbReference type="EMBL" id="SNR17673.1"/>
    </source>
</evidence>
<keyword evidence="3" id="KW-1185">Reference proteome</keyword>